<dbReference type="PANTHER" id="PTHR43046:SF2">
    <property type="entry name" value="8-OXO-DGTP DIPHOSPHATASE-RELATED"/>
    <property type="match status" value="1"/>
</dbReference>
<dbReference type="RefSeq" id="WP_244155364.1">
    <property type="nucleotide sequence ID" value="NZ_FMZQ01000002.1"/>
</dbReference>
<reference evidence="6" key="1">
    <citation type="submission" date="2016-10" db="EMBL/GenBank/DDBJ databases">
        <authorList>
            <person name="Varghese N."/>
            <person name="Submissions S."/>
        </authorList>
    </citation>
    <scope>NUCLEOTIDE SEQUENCE [LARGE SCALE GENOMIC DNA]</scope>
    <source>
        <strain evidence="6">DSM 26382</strain>
    </source>
</reference>
<evidence type="ECO:0000256" key="1">
    <source>
        <dbReference type="ARBA" id="ARBA00001946"/>
    </source>
</evidence>
<dbReference type="EMBL" id="FMZQ01000002">
    <property type="protein sequence ID" value="SDC36947.1"/>
    <property type="molecule type" value="Genomic_DNA"/>
</dbReference>
<evidence type="ECO:0000259" key="4">
    <source>
        <dbReference type="PROSITE" id="PS51462"/>
    </source>
</evidence>
<proteinExistence type="predicted"/>
<dbReference type="PANTHER" id="PTHR43046">
    <property type="entry name" value="GDP-MANNOSE MANNOSYL HYDROLASE"/>
    <property type="match status" value="1"/>
</dbReference>
<evidence type="ECO:0000313" key="5">
    <source>
        <dbReference type="EMBL" id="SDC36947.1"/>
    </source>
</evidence>
<dbReference type="GO" id="GO:0016787">
    <property type="term" value="F:hydrolase activity"/>
    <property type="evidence" value="ECO:0007669"/>
    <property type="project" value="UniProtKB-KW"/>
</dbReference>
<dbReference type="Pfam" id="PF00293">
    <property type="entry name" value="NUDIX"/>
    <property type="match status" value="1"/>
</dbReference>
<protein>
    <submittedName>
        <fullName evidence="5">NUDIX domain-containing protein</fullName>
    </submittedName>
</protein>
<keyword evidence="6" id="KW-1185">Reference proteome</keyword>
<comment type="cofactor">
    <cofactor evidence="1">
        <name>Mg(2+)</name>
        <dbReference type="ChEBI" id="CHEBI:18420"/>
    </cofactor>
</comment>
<evidence type="ECO:0000256" key="2">
    <source>
        <dbReference type="ARBA" id="ARBA00022801"/>
    </source>
</evidence>
<evidence type="ECO:0000256" key="3">
    <source>
        <dbReference type="SAM" id="MobiDB-lite"/>
    </source>
</evidence>
<sequence>MPTTLHIAAACLFDERGRLLLVRKRNTRFFMLPGGKREAGEDALSALERELLEELELQLGADALQPLGQFQAPAANEADTWVQADIYRAALHHAVQPAAELEELRWLDTTLPLPDDLAPLLREQVLPALLGPSPATSRTAPGSFLIHDNAGDNASD</sequence>
<dbReference type="Gene3D" id="3.90.79.10">
    <property type="entry name" value="Nucleoside Triphosphate Pyrophosphohydrolase"/>
    <property type="match status" value="1"/>
</dbReference>
<dbReference type="CDD" id="cd04690">
    <property type="entry name" value="NUDIX_Hydrolase"/>
    <property type="match status" value="1"/>
</dbReference>
<organism evidence="5 6">
    <name type="scientific">Ectopseudomonas chengduensis</name>
    <dbReference type="NCBI Taxonomy" id="489632"/>
    <lineage>
        <taxon>Bacteria</taxon>
        <taxon>Pseudomonadati</taxon>
        <taxon>Pseudomonadota</taxon>
        <taxon>Gammaproteobacteria</taxon>
        <taxon>Pseudomonadales</taxon>
        <taxon>Pseudomonadaceae</taxon>
        <taxon>Ectopseudomonas</taxon>
    </lineage>
</organism>
<dbReference type="GeneID" id="83642760"/>
<feature type="domain" description="Nudix hydrolase" evidence="4">
    <location>
        <begin position="4"/>
        <end position="130"/>
    </location>
</feature>
<dbReference type="AlphaFoldDB" id="A0A1G6L1C9"/>
<dbReference type="Proteomes" id="UP000199467">
    <property type="component" value="Unassembled WGS sequence"/>
</dbReference>
<name>A0A1G6L1C9_9GAMM</name>
<dbReference type="InterPro" id="IPR000086">
    <property type="entry name" value="NUDIX_hydrolase_dom"/>
</dbReference>
<dbReference type="InterPro" id="IPR015797">
    <property type="entry name" value="NUDIX_hydrolase-like_dom_sf"/>
</dbReference>
<dbReference type="PROSITE" id="PS51462">
    <property type="entry name" value="NUDIX"/>
    <property type="match status" value="1"/>
</dbReference>
<keyword evidence="2" id="KW-0378">Hydrolase</keyword>
<accession>A0A1G6L1C9</accession>
<feature type="region of interest" description="Disordered" evidence="3">
    <location>
        <begin position="132"/>
        <end position="156"/>
    </location>
</feature>
<evidence type="ECO:0000313" key="6">
    <source>
        <dbReference type="Proteomes" id="UP000199467"/>
    </source>
</evidence>
<gene>
    <name evidence="5" type="ORF">SAMN05216576_102329</name>
</gene>
<dbReference type="SUPFAM" id="SSF55811">
    <property type="entry name" value="Nudix"/>
    <property type="match status" value="1"/>
</dbReference>